<protein>
    <submittedName>
        <fullName evidence="2">Uncharacterized protein</fullName>
    </submittedName>
</protein>
<reference evidence="2" key="1">
    <citation type="submission" date="2023-10" db="EMBL/GenBank/DDBJ databases">
        <title>Genome assembly of Pristionchus species.</title>
        <authorList>
            <person name="Yoshida K."/>
            <person name="Sommer R.J."/>
        </authorList>
    </citation>
    <scope>NUCLEOTIDE SEQUENCE</scope>
    <source>
        <strain evidence="2">RS0144</strain>
    </source>
</reference>
<proteinExistence type="predicted"/>
<feature type="compositionally biased region" description="Acidic residues" evidence="1">
    <location>
        <begin position="37"/>
        <end position="47"/>
    </location>
</feature>
<evidence type="ECO:0000313" key="2">
    <source>
        <dbReference type="EMBL" id="GMS95557.1"/>
    </source>
</evidence>
<keyword evidence="3" id="KW-1185">Reference proteome</keyword>
<feature type="region of interest" description="Disordered" evidence="1">
    <location>
        <begin position="180"/>
        <end position="201"/>
    </location>
</feature>
<dbReference type="AlphaFoldDB" id="A0AAV5TMS0"/>
<gene>
    <name evidence="2" type="ORF">PENTCL1PPCAC_17732</name>
</gene>
<feature type="compositionally biased region" description="Basic and acidic residues" evidence="1">
    <location>
        <begin position="1"/>
        <end position="10"/>
    </location>
</feature>
<sequence>MADIIAKSEETTMDIAENPETIVDAKESKEDIKEEEKVEEGDEMEEESEEAKMIEKKIDTNAALNVNVFAISTVDIGKCMIMAGLPSSLYDDDDEIFNDCIISMLEEDFTVKKDSIASITRLERGEDEENGCRVMVSFKTRVHKHRVMAVKNRSNVGYTLEQVESVPNEVTDLLKEIKKEEEKETHDDKELIKKKEEEKKEEKFKDEHSTLPFIIDWDGAPEFQWKIPEGKGGATLVIENADTLDLYEPFLYRASLKAQFVSVKMPGRVIEDQPTARHYGTISLQYLNDGEAIRYAMVNLIYFRSKGDRRIKVYLPQTTVALKRKSEFEKRLGRKIEYPEAMRKIMVKSGDLSLAECTFGVEEAKGLFPDSDIEGVERVTDSHDKVGFVITFKCARETVIAHATTRHVKVGEITCRTYMMGSECNGSERAGREYLTRLEVIAQNKEDQIKKKKEYDEKVANGEIIPPPKKTFPKKAVGGAVTARKARGVAPIATTKSIPINKTNGPSFKQPSSGVRGARATGYTPRTSPRGVPPMPTSSPLRGRLSRPRRDDEMGGRGGGGG</sequence>
<feature type="compositionally biased region" description="Polar residues" evidence="1">
    <location>
        <begin position="497"/>
        <end position="513"/>
    </location>
</feature>
<evidence type="ECO:0000313" key="3">
    <source>
        <dbReference type="Proteomes" id="UP001432027"/>
    </source>
</evidence>
<feature type="compositionally biased region" description="Basic and acidic residues" evidence="1">
    <location>
        <begin position="23"/>
        <end position="36"/>
    </location>
</feature>
<accession>A0AAV5TMS0</accession>
<feature type="non-terminal residue" evidence="2">
    <location>
        <position position="562"/>
    </location>
</feature>
<feature type="region of interest" description="Disordered" evidence="1">
    <location>
        <begin position="497"/>
        <end position="562"/>
    </location>
</feature>
<dbReference type="Proteomes" id="UP001432027">
    <property type="component" value="Unassembled WGS sequence"/>
</dbReference>
<organism evidence="2 3">
    <name type="scientific">Pristionchus entomophagus</name>
    <dbReference type="NCBI Taxonomy" id="358040"/>
    <lineage>
        <taxon>Eukaryota</taxon>
        <taxon>Metazoa</taxon>
        <taxon>Ecdysozoa</taxon>
        <taxon>Nematoda</taxon>
        <taxon>Chromadorea</taxon>
        <taxon>Rhabditida</taxon>
        <taxon>Rhabditina</taxon>
        <taxon>Diplogasteromorpha</taxon>
        <taxon>Diplogasteroidea</taxon>
        <taxon>Neodiplogasteridae</taxon>
        <taxon>Pristionchus</taxon>
    </lineage>
</organism>
<feature type="region of interest" description="Disordered" evidence="1">
    <location>
        <begin position="1"/>
        <end position="47"/>
    </location>
</feature>
<dbReference type="EMBL" id="BTSX01000004">
    <property type="protein sequence ID" value="GMS95557.1"/>
    <property type="molecule type" value="Genomic_DNA"/>
</dbReference>
<comment type="caution">
    <text evidence="2">The sequence shown here is derived from an EMBL/GenBank/DDBJ whole genome shotgun (WGS) entry which is preliminary data.</text>
</comment>
<name>A0AAV5TMS0_9BILA</name>
<evidence type="ECO:0000256" key="1">
    <source>
        <dbReference type="SAM" id="MobiDB-lite"/>
    </source>
</evidence>